<dbReference type="Gene3D" id="3.90.100.10">
    <property type="entry name" value="Orn/Lys/Arg decarboxylase, C-terminal domain"/>
    <property type="match status" value="1"/>
</dbReference>
<evidence type="ECO:0000313" key="8">
    <source>
        <dbReference type="EMBL" id="TWH79892.1"/>
    </source>
</evidence>
<proteinExistence type="inferred from homology"/>
<gene>
    <name evidence="8" type="ORF">LY60_02212</name>
</gene>
<dbReference type="SUPFAM" id="SSF55904">
    <property type="entry name" value="Ornithine decarboxylase C-terminal domain"/>
    <property type="match status" value="1"/>
</dbReference>
<evidence type="ECO:0000256" key="3">
    <source>
        <dbReference type="ARBA" id="ARBA00022793"/>
    </source>
</evidence>
<evidence type="ECO:0000256" key="4">
    <source>
        <dbReference type="ARBA" id="ARBA00022898"/>
    </source>
</evidence>
<protein>
    <submittedName>
        <fullName evidence="8">Lysine decarboxylase</fullName>
    </submittedName>
</protein>
<dbReference type="InterPro" id="IPR015421">
    <property type="entry name" value="PyrdxlP-dep_Trfase_major"/>
</dbReference>
<dbReference type="InterPro" id="IPR015424">
    <property type="entry name" value="PyrdxlP-dep_Trfase"/>
</dbReference>
<evidence type="ECO:0000256" key="5">
    <source>
        <dbReference type="ARBA" id="ARBA00023239"/>
    </source>
</evidence>
<feature type="domain" description="Orn/Lys/Arg decarboxylases family 1 pyridoxal-P attachment site" evidence="6">
    <location>
        <begin position="8"/>
        <end position="314"/>
    </location>
</feature>
<dbReference type="Pfam" id="PF03711">
    <property type="entry name" value="OKR_DC_1_C"/>
    <property type="match status" value="1"/>
</dbReference>
<dbReference type="GO" id="GO:0016831">
    <property type="term" value="F:carboxy-lyase activity"/>
    <property type="evidence" value="ECO:0007669"/>
    <property type="project" value="UniProtKB-KW"/>
</dbReference>
<dbReference type="Pfam" id="PF01276">
    <property type="entry name" value="OKR_DC_1"/>
    <property type="match status" value="1"/>
</dbReference>
<keyword evidence="3" id="KW-0210">Decarboxylase</keyword>
<keyword evidence="4" id="KW-0663">Pyridoxal phosphate</keyword>
<dbReference type="PANTHER" id="PTHR43277:SF4">
    <property type="entry name" value="ARGININE DECARBOXYLASE"/>
    <property type="match status" value="1"/>
</dbReference>
<keyword evidence="5" id="KW-0456">Lyase</keyword>
<reference evidence="8 9" key="1">
    <citation type="submission" date="2019-07" db="EMBL/GenBank/DDBJ databases">
        <title>Genomic Encyclopedia of Type Strains, Phase I: the one thousand microbial genomes (KMG-I) project.</title>
        <authorList>
            <person name="Kyrpides N."/>
        </authorList>
    </citation>
    <scope>NUCLEOTIDE SEQUENCE [LARGE SCALE GENOMIC DNA]</scope>
    <source>
        <strain evidence="8 9">DSM 13558</strain>
    </source>
</reference>
<dbReference type="RefSeq" id="WP_145083324.1">
    <property type="nucleotide sequence ID" value="NZ_VLKH01000005.1"/>
</dbReference>
<evidence type="ECO:0000256" key="2">
    <source>
        <dbReference type="ARBA" id="ARBA00010671"/>
    </source>
</evidence>
<organism evidence="8 9">
    <name type="scientific">Sedimentibacter saalensis</name>
    <dbReference type="NCBI Taxonomy" id="130788"/>
    <lineage>
        <taxon>Bacteria</taxon>
        <taxon>Bacillati</taxon>
        <taxon>Bacillota</taxon>
        <taxon>Tissierellia</taxon>
        <taxon>Sedimentibacter</taxon>
    </lineage>
</organism>
<dbReference type="InterPro" id="IPR000310">
    <property type="entry name" value="Orn/Lys/Arg_deCO2ase_major_dom"/>
</dbReference>
<dbReference type="InterPro" id="IPR052357">
    <property type="entry name" value="Orn_Lys_Arg_decarboxylase-I"/>
</dbReference>
<dbReference type="PANTHER" id="PTHR43277">
    <property type="entry name" value="ARGININE DECARBOXYLASE"/>
    <property type="match status" value="1"/>
</dbReference>
<evidence type="ECO:0000256" key="1">
    <source>
        <dbReference type="ARBA" id="ARBA00001933"/>
    </source>
</evidence>
<dbReference type="InterPro" id="IPR036633">
    <property type="entry name" value="Prn/Lys/Arg_de-COase_C_sf"/>
</dbReference>
<keyword evidence="9" id="KW-1185">Reference proteome</keyword>
<name>A0A562J9J6_9FIRM</name>
<accession>A0A562J9J6</accession>
<comment type="cofactor">
    <cofactor evidence="1">
        <name>pyridoxal 5'-phosphate</name>
        <dbReference type="ChEBI" id="CHEBI:597326"/>
    </cofactor>
</comment>
<evidence type="ECO:0000259" key="6">
    <source>
        <dbReference type="Pfam" id="PF01276"/>
    </source>
</evidence>
<dbReference type="InterPro" id="IPR008286">
    <property type="entry name" value="Prn/Lys/Arg_de-COase_C"/>
</dbReference>
<dbReference type="Proteomes" id="UP000315343">
    <property type="component" value="Unassembled WGS sequence"/>
</dbReference>
<dbReference type="Gene3D" id="3.40.640.10">
    <property type="entry name" value="Type I PLP-dependent aspartate aminotransferase-like (Major domain)"/>
    <property type="match status" value="1"/>
</dbReference>
<comment type="similarity">
    <text evidence="2">Belongs to the Orn/Lys/Arg decarboxylase class-I family.</text>
</comment>
<dbReference type="OrthoDB" id="9815233at2"/>
<dbReference type="AlphaFoldDB" id="A0A562J9J6"/>
<evidence type="ECO:0000313" key="9">
    <source>
        <dbReference type="Proteomes" id="UP000315343"/>
    </source>
</evidence>
<feature type="domain" description="Orn/Lys/Arg decarboxylase C-terminal" evidence="7">
    <location>
        <begin position="367"/>
        <end position="460"/>
    </location>
</feature>
<sequence length="476" mass="54105">MKKLNIISGIKQYRSEVDTNFHMPGHKGKNGILDEIGNNLNFYDITETLGTDNLHYPTGFLKDAMEYIAESYGSKKSYMVVNGTSCGIISAIMACTNPGDKILVQRDCHKSVYNACILGDLKLFYLYPEFNKKHGLNFSISLEKLEQMLIDNPDIKMVVLTYPTFYGICFDVKKAAEIVHKYGKILMIDEAHGSHLHFCKDLLPPSAESSGADIVTQSTHKTLPCMTQGSIMHILSDRVDLNNVETMLRMLQTTSPSYILMASIENAVHWMNENGEERLKRNIEVFKRRTLELRNMGINVLEDDFLIGEGCFDFDATRAVISMSELGITGTELQEILRYEYKIQMEFADLMYTVGYITATDEPEDIDRLFDAVKEIYLDRSQSNEKREIVQIEAFPQLQHERKMRKAFYSENMLVDMDDSIGKTAAEFIIPYPPGIPLVCPGEIIVPETIEYVKVMLENGINVNGVDKNNQLRVVK</sequence>
<comment type="caution">
    <text evidence="8">The sequence shown here is derived from an EMBL/GenBank/DDBJ whole genome shotgun (WGS) entry which is preliminary data.</text>
</comment>
<dbReference type="SUPFAM" id="SSF53383">
    <property type="entry name" value="PLP-dependent transferases"/>
    <property type="match status" value="1"/>
</dbReference>
<evidence type="ECO:0000259" key="7">
    <source>
        <dbReference type="Pfam" id="PF03711"/>
    </source>
</evidence>
<dbReference type="EMBL" id="VLKH01000005">
    <property type="protein sequence ID" value="TWH79892.1"/>
    <property type="molecule type" value="Genomic_DNA"/>
</dbReference>